<evidence type="ECO:0000313" key="4">
    <source>
        <dbReference type="Proteomes" id="UP000192042"/>
    </source>
</evidence>
<evidence type="ECO:0000259" key="2">
    <source>
        <dbReference type="Pfam" id="PF05707"/>
    </source>
</evidence>
<dbReference type="Proteomes" id="UP000192042">
    <property type="component" value="Chromosome I"/>
</dbReference>
<dbReference type="Pfam" id="PF05707">
    <property type="entry name" value="Zot"/>
    <property type="match status" value="1"/>
</dbReference>
<organism evidence="3 4">
    <name type="scientific">Nitrospira japonica</name>
    <dbReference type="NCBI Taxonomy" id="1325564"/>
    <lineage>
        <taxon>Bacteria</taxon>
        <taxon>Pseudomonadati</taxon>
        <taxon>Nitrospirota</taxon>
        <taxon>Nitrospiria</taxon>
        <taxon>Nitrospirales</taxon>
        <taxon>Nitrospiraceae</taxon>
        <taxon>Nitrospira</taxon>
    </lineage>
</organism>
<feature type="compositionally biased region" description="Polar residues" evidence="1">
    <location>
        <begin position="331"/>
        <end position="355"/>
    </location>
</feature>
<reference evidence="3 4" key="1">
    <citation type="submission" date="2017-03" db="EMBL/GenBank/DDBJ databases">
        <authorList>
            <person name="Afonso C.L."/>
            <person name="Miller P.J."/>
            <person name="Scott M.A."/>
            <person name="Spackman E."/>
            <person name="Goraichik I."/>
            <person name="Dimitrov K.M."/>
            <person name="Suarez D.L."/>
            <person name="Swayne D.E."/>
        </authorList>
    </citation>
    <scope>NUCLEOTIDE SEQUENCE [LARGE SCALE GENOMIC DNA]</scope>
    <source>
        <strain evidence="3">Genome sequencing of Nitrospira japonica strain NJ11</strain>
    </source>
</reference>
<dbReference type="RefSeq" id="WP_080888097.1">
    <property type="nucleotide sequence ID" value="NZ_LT828648.1"/>
</dbReference>
<keyword evidence="4" id="KW-1185">Reference proteome</keyword>
<feature type="domain" description="Zona occludens toxin N-terminal" evidence="2">
    <location>
        <begin position="1"/>
        <end position="184"/>
    </location>
</feature>
<dbReference type="EMBL" id="LT828648">
    <property type="protein sequence ID" value="SLM49921.1"/>
    <property type="molecule type" value="Genomic_DNA"/>
</dbReference>
<dbReference type="OrthoDB" id="9800070at2"/>
<protein>
    <recommendedName>
        <fullName evidence="2">Zona occludens toxin N-terminal domain-containing protein</fullName>
    </recommendedName>
</protein>
<dbReference type="InterPro" id="IPR027417">
    <property type="entry name" value="P-loop_NTPase"/>
</dbReference>
<gene>
    <name evidence="3" type="ORF">NSJP_3754</name>
</gene>
<dbReference type="InterPro" id="IPR008900">
    <property type="entry name" value="Zot_N"/>
</dbReference>
<evidence type="ECO:0000313" key="3">
    <source>
        <dbReference type="EMBL" id="SLM49921.1"/>
    </source>
</evidence>
<dbReference type="STRING" id="1325564.NSJP_3754"/>
<dbReference type="KEGG" id="nja:NSJP_3754"/>
<dbReference type="AlphaFoldDB" id="A0A1W1IAH9"/>
<feature type="region of interest" description="Disordered" evidence="1">
    <location>
        <begin position="331"/>
        <end position="383"/>
    </location>
</feature>
<dbReference type="SUPFAM" id="SSF52540">
    <property type="entry name" value="P-loop containing nucleoside triphosphate hydrolases"/>
    <property type="match status" value="1"/>
</dbReference>
<dbReference type="Gene3D" id="3.40.50.300">
    <property type="entry name" value="P-loop containing nucleotide triphosphate hydrolases"/>
    <property type="match status" value="1"/>
</dbReference>
<proteinExistence type="predicted"/>
<name>A0A1W1IAH9_9BACT</name>
<sequence>MIELLEGVPGAGKSYHAVAEYLLPWVRKGRRIYVNVDGFYLDRLAKFEGVPLEDLQRQITIWQTSAEVLDGLTKVDPGSAVFVDECQTVFRAQQKLNGEILRWLETHRHYGIDVLLICQDYRQVTSGVTRVIEMTTKFRRLDRFGFRNRYQAFVRGNPEELEVIRGFTGTYDPKVYAYYGSYATSTKEVRHVRSILRSPSIILGAIGLSVATGWFVFGGGTFGSGSTVSPTLATHTPKPPDWMRMDVSPRLSDIHPIRIQGGMTDPRLDGHEWLWVAEDGRLLTVDEIAAESGGTVQAITSRGGKVLKGSGVLWGGASTALSVLTDVPTAEVTSGASSLSAPTAPSVTKTPTRPASSIGERLTTERAATDPTSRAIGQIEEPR</sequence>
<accession>A0A1W1IAH9</accession>
<evidence type="ECO:0000256" key="1">
    <source>
        <dbReference type="SAM" id="MobiDB-lite"/>
    </source>
</evidence>